<name>A0A182IGU6_ANOAR</name>
<dbReference type="EnsemblMetazoa" id="AARA014684-RA">
    <property type="protein sequence ID" value="AARA014684-PA"/>
    <property type="gene ID" value="AARA014684"/>
</dbReference>
<dbReference type="Proteomes" id="UP000075840">
    <property type="component" value="Unassembled WGS sequence"/>
</dbReference>
<reference evidence="1" key="1">
    <citation type="submission" date="2022-08" db="UniProtKB">
        <authorList>
            <consortium name="EnsemblMetazoa"/>
        </authorList>
    </citation>
    <scope>IDENTIFICATION</scope>
    <source>
        <strain evidence="1">Dongola</strain>
    </source>
</reference>
<evidence type="ECO:0000313" key="2">
    <source>
        <dbReference type="Proteomes" id="UP000075840"/>
    </source>
</evidence>
<accession>A0A182IGU6</accession>
<dbReference type="VEuPathDB" id="VectorBase:AARA014684"/>
<proteinExistence type="predicted"/>
<organism evidence="1 2">
    <name type="scientific">Anopheles arabiensis</name>
    <name type="common">Mosquito</name>
    <dbReference type="NCBI Taxonomy" id="7173"/>
    <lineage>
        <taxon>Eukaryota</taxon>
        <taxon>Metazoa</taxon>
        <taxon>Ecdysozoa</taxon>
        <taxon>Arthropoda</taxon>
        <taxon>Hexapoda</taxon>
        <taxon>Insecta</taxon>
        <taxon>Pterygota</taxon>
        <taxon>Neoptera</taxon>
        <taxon>Endopterygota</taxon>
        <taxon>Diptera</taxon>
        <taxon>Nematocera</taxon>
        <taxon>Culicoidea</taxon>
        <taxon>Culicidae</taxon>
        <taxon>Anophelinae</taxon>
        <taxon>Anopheles</taxon>
    </lineage>
</organism>
<keyword evidence="2" id="KW-1185">Reference proteome</keyword>
<protein>
    <submittedName>
        <fullName evidence="1">Uncharacterized protein</fullName>
    </submittedName>
</protein>
<sequence>MEEMHKECIGHCDSGTLNCSYDELQCIFLEELREFPVH</sequence>
<dbReference type="AlphaFoldDB" id="A0A182IGU6"/>
<evidence type="ECO:0000313" key="1">
    <source>
        <dbReference type="EnsemblMetazoa" id="AARA014684-PA"/>
    </source>
</evidence>
<dbReference type="EMBL" id="APCN01000180">
    <property type="status" value="NOT_ANNOTATED_CDS"/>
    <property type="molecule type" value="Genomic_DNA"/>
</dbReference>